<proteinExistence type="predicted"/>
<accession>A0A0M0LAQ5</accession>
<gene>
    <name evidence="2" type="ORF">AMD01_04830</name>
</gene>
<dbReference type="EMBL" id="LILC01000006">
    <property type="protein sequence ID" value="KOO48136.1"/>
    <property type="molecule type" value="Genomic_DNA"/>
</dbReference>
<dbReference type="Proteomes" id="UP000037558">
    <property type="component" value="Unassembled WGS sequence"/>
</dbReference>
<dbReference type="AlphaFoldDB" id="A0A0M0LAQ5"/>
<evidence type="ECO:0000313" key="2">
    <source>
        <dbReference type="EMBL" id="KOO48136.1"/>
    </source>
</evidence>
<reference evidence="3" key="1">
    <citation type="submission" date="2015-08" db="EMBL/GenBank/DDBJ databases">
        <title>Fjat-14210 dsm16467.</title>
        <authorList>
            <person name="Liu B."/>
            <person name="Wang J."/>
            <person name="Zhu Y."/>
            <person name="Liu G."/>
            <person name="Chen Q."/>
            <person name="Chen Z."/>
            <person name="Lan J."/>
            <person name="Che J."/>
            <person name="Ge C."/>
            <person name="Shi H."/>
            <person name="Pan Z."/>
            <person name="Liu X."/>
        </authorList>
    </citation>
    <scope>NUCLEOTIDE SEQUENCE [LARGE SCALE GENOMIC DNA]</scope>
    <source>
        <strain evidence="3">DSM 16467</strain>
    </source>
</reference>
<sequence>MGILAMGLFAILLFVVSLGQTSTADQDVDISLKQATKTAMDAGINKGTLRVTEEVTINPTVTKNALYKVYADQDNFKDGQKKVIIHSIQSRPAMISTEAYNKFDVPIYKYATDWDKKKRDSSSMVREQETSLFEAKDLVKTIK</sequence>
<organism evidence="2 3">
    <name type="scientific">Priestia koreensis</name>
    <dbReference type="NCBI Taxonomy" id="284581"/>
    <lineage>
        <taxon>Bacteria</taxon>
        <taxon>Bacillati</taxon>
        <taxon>Bacillota</taxon>
        <taxon>Bacilli</taxon>
        <taxon>Bacillales</taxon>
        <taxon>Bacillaceae</taxon>
        <taxon>Priestia</taxon>
    </lineage>
</organism>
<feature type="chain" id="PRO_5039113815" evidence="1">
    <location>
        <begin position="20"/>
        <end position="143"/>
    </location>
</feature>
<dbReference type="STRING" id="284581.AMD01_04830"/>
<evidence type="ECO:0000313" key="3">
    <source>
        <dbReference type="Proteomes" id="UP000037558"/>
    </source>
</evidence>
<protein>
    <submittedName>
        <fullName evidence="2">Uncharacterized protein</fullName>
    </submittedName>
</protein>
<keyword evidence="3" id="KW-1185">Reference proteome</keyword>
<comment type="caution">
    <text evidence="2">The sequence shown here is derived from an EMBL/GenBank/DDBJ whole genome shotgun (WGS) entry which is preliminary data.</text>
</comment>
<dbReference type="PATRIC" id="fig|284581.3.peg.1345"/>
<name>A0A0M0LAQ5_9BACI</name>
<feature type="signal peptide" evidence="1">
    <location>
        <begin position="1"/>
        <end position="19"/>
    </location>
</feature>
<evidence type="ECO:0000256" key="1">
    <source>
        <dbReference type="SAM" id="SignalP"/>
    </source>
</evidence>
<keyword evidence="1" id="KW-0732">Signal</keyword>